<dbReference type="PIRSF" id="PIRSF016578">
    <property type="entry name" value="HsaA"/>
    <property type="match status" value="1"/>
</dbReference>
<dbReference type="EMBL" id="LZRT01000019">
    <property type="protein sequence ID" value="OUM90389.1"/>
    <property type="molecule type" value="Genomic_DNA"/>
</dbReference>
<evidence type="ECO:0000256" key="5">
    <source>
        <dbReference type="ARBA" id="ARBA00023002"/>
    </source>
</evidence>
<keyword evidence="3 6" id="KW-0285">Flavoprotein</keyword>
<evidence type="ECO:0000256" key="6">
    <source>
        <dbReference type="RuleBase" id="RU362125"/>
    </source>
</evidence>
<dbReference type="InterPro" id="IPR046373">
    <property type="entry name" value="Acyl-CoA_Oxase/DH_mid-dom_sf"/>
</dbReference>
<dbReference type="Pfam" id="PF00441">
    <property type="entry name" value="Acyl-CoA_dh_1"/>
    <property type="match status" value="1"/>
</dbReference>
<dbReference type="FunFam" id="1.20.140.10:FF:000001">
    <property type="entry name" value="Acyl-CoA dehydrogenase"/>
    <property type="match status" value="1"/>
</dbReference>
<comment type="similarity">
    <text evidence="2 6">Belongs to the acyl-CoA dehydrogenase family.</text>
</comment>
<dbReference type="InterPro" id="IPR009100">
    <property type="entry name" value="AcylCoA_DH/oxidase_NM_dom_sf"/>
</dbReference>
<dbReference type="SUPFAM" id="SSF56645">
    <property type="entry name" value="Acyl-CoA dehydrogenase NM domain-like"/>
    <property type="match status" value="1"/>
</dbReference>
<dbReference type="Gene3D" id="1.10.540.10">
    <property type="entry name" value="Acyl-CoA dehydrogenase/oxidase, N-terminal domain"/>
    <property type="match status" value="1"/>
</dbReference>
<gene>
    <name evidence="10" type="ORF">BAA01_16235</name>
</gene>
<dbReference type="GO" id="GO:0046359">
    <property type="term" value="P:butyrate catabolic process"/>
    <property type="evidence" value="ECO:0007669"/>
    <property type="project" value="TreeGrafter"/>
</dbReference>
<keyword evidence="5 6" id="KW-0560">Oxidoreductase</keyword>
<dbReference type="Pfam" id="PF02770">
    <property type="entry name" value="Acyl-CoA_dh_M"/>
    <property type="match status" value="1"/>
</dbReference>
<dbReference type="InterPro" id="IPR006091">
    <property type="entry name" value="Acyl-CoA_Oxase/DH_mid-dom"/>
</dbReference>
<evidence type="ECO:0000256" key="1">
    <source>
        <dbReference type="ARBA" id="ARBA00001974"/>
    </source>
</evidence>
<dbReference type="PANTHER" id="PTHR43884">
    <property type="entry name" value="ACYL-COA DEHYDROGENASE"/>
    <property type="match status" value="1"/>
</dbReference>
<feature type="domain" description="Acyl-CoA dehydrogenase/oxidase N-terminal" evidence="9">
    <location>
        <begin position="6"/>
        <end position="118"/>
    </location>
</feature>
<evidence type="ECO:0000256" key="2">
    <source>
        <dbReference type="ARBA" id="ARBA00009347"/>
    </source>
</evidence>
<evidence type="ECO:0000259" key="8">
    <source>
        <dbReference type="Pfam" id="PF02770"/>
    </source>
</evidence>
<dbReference type="PANTHER" id="PTHR43884:SF12">
    <property type="entry name" value="ISOVALERYL-COA DEHYDROGENASE, MITOCHONDRIAL-RELATED"/>
    <property type="match status" value="1"/>
</dbReference>
<keyword evidence="4 6" id="KW-0274">FAD</keyword>
<feature type="domain" description="Acyl-CoA oxidase/dehydrogenase middle" evidence="8">
    <location>
        <begin position="123"/>
        <end position="213"/>
    </location>
</feature>
<dbReference type="InterPro" id="IPR013786">
    <property type="entry name" value="AcylCoA_DH/ox_N"/>
</dbReference>
<evidence type="ECO:0000259" key="7">
    <source>
        <dbReference type="Pfam" id="PF00441"/>
    </source>
</evidence>
<comment type="cofactor">
    <cofactor evidence="1 6">
        <name>FAD</name>
        <dbReference type="ChEBI" id="CHEBI:57692"/>
    </cofactor>
</comment>
<dbReference type="Gene3D" id="1.20.140.10">
    <property type="entry name" value="Butyryl-CoA Dehydrogenase, subunit A, domain 3"/>
    <property type="match status" value="1"/>
</dbReference>
<dbReference type="GO" id="GO:0050660">
    <property type="term" value="F:flavin adenine dinucleotide binding"/>
    <property type="evidence" value="ECO:0007669"/>
    <property type="project" value="InterPro"/>
</dbReference>
<accession>A0A1Y3Q1C5</accession>
<proteinExistence type="inferred from homology"/>
<evidence type="ECO:0000313" key="10">
    <source>
        <dbReference type="EMBL" id="OUM90389.1"/>
    </source>
</evidence>
<dbReference type="Gene3D" id="2.40.110.10">
    <property type="entry name" value="Butyryl-CoA Dehydrogenase, subunit A, domain 2"/>
    <property type="match status" value="1"/>
</dbReference>
<dbReference type="Proteomes" id="UP000196475">
    <property type="component" value="Unassembled WGS sequence"/>
</dbReference>
<dbReference type="AlphaFoldDB" id="A0A1Y3Q1C5"/>
<organism evidence="10 11">
    <name type="scientific">Bacillus thermozeamaize</name>
    <dbReference type="NCBI Taxonomy" id="230954"/>
    <lineage>
        <taxon>Bacteria</taxon>
        <taxon>Bacillati</taxon>
        <taxon>Bacillota</taxon>
        <taxon>Bacilli</taxon>
        <taxon>Bacillales</taxon>
        <taxon>Bacillaceae</taxon>
        <taxon>Bacillus</taxon>
    </lineage>
</organism>
<evidence type="ECO:0000256" key="3">
    <source>
        <dbReference type="ARBA" id="ARBA00022630"/>
    </source>
</evidence>
<dbReference type="GO" id="GO:0033539">
    <property type="term" value="P:fatty acid beta-oxidation using acyl-CoA dehydrogenase"/>
    <property type="evidence" value="ECO:0007669"/>
    <property type="project" value="TreeGrafter"/>
</dbReference>
<evidence type="ECO:0000259" key="9">
    <source>
        <dbReference type="Pfam" id="PF02771"/>
    </source>
</evidence>
<dbReference type="InterPro" id="IPR009075">
    <property type="entry name" value="AcylCo_DH/oxidase_C"/>
</dbReference>
<protein>
    <submittedName>
        <fullName evidence="10">Acyl-CoA dehydrogenase</fullName>
    </submittedName>
</protein>
<evidence type="ECO:0000256" key="4">
    <source>
        <dbReference type="ARBA" id="ARBA00022827"/>
    </source>
</evidence>
<comment type="caution">
    <text evidence="10">The sequence shown here is derived from an EMBL/GenBank/DDBJ whole genome shotgun (WGS) entry which is preliminary data.</text>
</comment>
<dbReference type="SUPFAM" id="SSF47203">
    <property type="entry name" value="Acyl-CoA dehydrogenase C-terminal domain-like"/>
    <property type="match status" value="1"/>
</dbReference>
<evidence type="ECO:0000313" key="11">
    <source>
        <dbReference type="Proteomes" id="UP000196475"/>
    </source>
</evidence>
<sequence length="385" mass="42917">MDFQLTDEQLELQSWARNFAKEKFSEKAYTWEKKGEVPWENAKILAQHGLMGMTLPEEDGGQGRSLFEALIVMEEIAKVCPHTADMFQVGNFGAIRQVAAYGSKELKKRVLPPILAGEKLISVAMSEPNAGSATTDLQTTARIEGDKVIINGSKVFNTHGPYNSFYVVWVRFGEGVKSSGAVLVERGAPGFTVGKTETHMSGEHHCALYFENCEVPVENILVRENGFRKLFTMFNVERIGNATRSLSLAQAAFDMAVEYAKTRHQFGRPIAEFQGIQWKLAEMKMKLDAARLLLYRAAVNADIGVPSPLETAIAKAYTNTAAFEVAHEALQIFGGYGYSTEYPLEYIFRRVRGWMIAGGTVEMLKNKIAEEVLGMRFSQRKKSSK</sequence>
<feature type="domain" description="Acyl-CoA dehydrogenase/oxidase C-terminal" evidence="7">
    <location>
        <begin position="225"/>
        <end position="372"/>
    </location>
</feature>
<dbReference type="InterPro" id="IPR036250">
    <property type="entry name" value="AcylCo_DH-like_C"/>
</dbReference>
<name>A0A1Y3Q1C5_9BACI</name>
<dbReference type="GO" id="GO:0003995">
    <property type="term" value="F:acyl-CoA dehydrogenase activity"/>
    <property type="evidence" value="ECO:0007669"/>
    <property type="project" value="TreeGrafter"/>
</dbReference>
<dbReference type="Pfam" id="PF02771">
    <property type="entry name" value="Acyl-CoA_dh_N"/>
    <property type="match status" value="1"/>
</dbReference>
<reference evidence="11" key="1">
    <citation type="submission" date="2016-06" db="EMBL/GenBank/DDBJ databases">
        <authorList>
            <person name="Nascimento L."/>
            <person name="Pereira R.V."/>
            <person name="Martins L.F."/>
            <person name="Quaggio R.B."/>
            <person name="Silva A.M."/>
            <person name="Setubal J.C."/>
        </authorList>
    </citation>
    <scope>NUCLEOTIDE SEQUENCE [LARGE SCALE GENOMIC DNA]</scope>
</reference>
<dbReference type="InterPro" id="IPR037069">
    <property type="entry name" value="AcylCoA_DH/ox_N_sf"/>
</dbReference>